<proteinExistence type="predicted"/>
<protein>
    <submittedName>
        <fullName evidence="1">Uncharacterized protein</fullName>
    </submittedName>
</protein>
<accession>A0A9X9JPQ6</accession>
<evidence type="ECO:0000313" key="1">
    <source>
        <dbReference type="EMBL" id="UYD72117.1"/>
    </source>
</evidence>
<reference evidence="1" key="1">
    <citation type="submission" date="2022-07" db="EMBL/GenBank/DDBJ databases">
        <authorList>
            <person name="Liu S."/>
        </authorList>
    </citation>
    <scope>NUCLEOTIDE SEQUENCE</scope>
</reference>
<keyword evidence="2" id="KW-1185">Reference proteome</keyword>
<dbReference type="RefSeq" id="YP_010845122.1">
    <property type="nucleotide sequence ID" value="NC_079185.1"/>
</dbReference>
<dbReference type="Proteomes" id="UP001163333">
    <property type="component" value="Segment"/>
</dbReference>
<name>A0A9X9JPQ6_9CAUD</name>
<organism evidence="1 2">
    <name type="scientific">Vibrio phage vB_VpaM_VPs20</name>
    <dbReference type="NCBI Taxonomy" id="2978980"/>
    <lineage>
        <taxon>Viruses</taxon>
        <taxon>Duplodnaviria</taxon>
        <taxon>Heunggongvirae</taxon>
        <taxon>Uroviricota</taxon>
        <taxon>Caudoviricetes</taxon>
        <taxon>Chaseviridae</taxon>
        <taxon>Nefertitivirinae</taxon>
        <taxon>Liaoningvirus</taxon>
        <taxon>Liaoningvirus VPs20</taxon>
    </lineage>
</organism>
<evidence type="ECO:0000313" key="2">
    <source>
        <dbReference type="Proteomes" id="UP001163333"/>
    </source>
</evidence>
<dbReference type="EMBL" id="OP056089">
    <property type="protein sequence ID" value="UYD72117.1"/>
    <property type="molecule type" value="Genomic_DNA"/>
</dbReference>
<sequence>MRLRNTTDSYQGFTVRLNPGEIVTGLDPHGNKISKEAPIKLQSIRIPPLAEVEIADHIWEAALMVCSKRQAIAIHMDEVQVGNEHKEPNQRYYMQTPIGDGVWKSFYPVREMVKSGKLEVTVKPELKLSEAELREAIEKEQGFPLPKEVDADKLITHYHKLFG</sequence>
<dbReference type="GeneID" id="80832272"/>
<dbReference type="KEGG" id="vg:80832272"/>